<dbReference type="OMA" id="DGWAWYY"/>
<evidence type="ECO:0000313" key="8">
    <source>
        <dbReference type="EMBL" id="EPZ32696.1"/>
    </source>
</evidence>
<accession>A0A075AQY2</accession>
<dbReference type="PANTHER" id="PTHR11246">
    <property type="entry name" value="PRE-MRNA SPLICING FACTOR"/>
    <property type="match status" value="1"/>
</dbReference>
<evidence type="ECO:0000256" key="3">
    <source>
        <dbReference type="ARBA" id="ARBA00022737"/>
    </source>
</evidence>
<dbReference type="PANTHER" id="PTHR11246:SF1">
    <property type="entry name" value="PRE-MRNA-PROCESSING FACTOR 6"/>
    <property type="match status" value="1"/>
</dbReference>
<keyword evidence="4" id="KW-0508">mRNA splicing</keyword>
<dbReference type="SUPFAM" id="SSF48452">
    <property type="entry name" value="TPR-like"/>
    <property type="match status" value="3"/>
</dbReference>
<dbReference type="Pfam" id="PF06424">
    <property type="entry name" value="PRP1_N"/>
    <property type="match status" value="1"/>
</dbReference>
<dbReference type="SMART" id="SM00386">
    <property type="entry name" value="HAT"/>
    <property type="match status" value="14"/>
</dbReference>
<comment type="subcellular location">
    <subcellularLocation>
        <location evidence="1">Nucleus</location>
    </subcellularLocation>
</comment>
<organism evidence="8 9">
    <name type="scientific">Rozella allomycis (strain CSF55)</name>
    <dbReference type="NCBI Taxonomy" id="988480"/>
    <lineage>
        <taxon>Eukaryota</taxon>
        <taxon>Fungi</taxon>
        <taxon>Fungi incertae sedis</taxon>
        <taxon>Cryptomycota</taxon>
        <taxon>Cryptomycota incertae sedis</taxon>
        <taxon>Rozella</taxon>
    </lineage>
</organism>
<feature type="region of interest" description="Disordered" evidence="6">
    <location>
        <begin position="30"/>
        <end position="64"/>
    </location>
</feature>
<dbReference type="InterPro" id="IPR010491">
    <property type="entry name" value="PRP1_N"/>
</dbReference>
<keyword evidence="3" id="KW-0677">Repeat</keyword>
<evidence type="ECO:0000256" key="1">
    <source>
        <dbReference type="ARBA" id="ARBA00004123"/>
    </source>
</evidence>
<dbReference type="Gene3D" id="1.25.40.10">
    <property type="entry name" value="Tetratricopeptide repeat domain"/>
    <property type="match status" value="5"/>
</dbReference>
<dbReference type="Pfam" id="PF23240">
    <property type="entry name" value="HAT_PRP39_N"/>
    <property type="match status" value="1"/>
</dbReference>
<dbReference type="InterPro" id="IPR011990">
    <property type="entry name" value="TPR-like_helical_dom_sf"/>
</dbReference>
<keyword evidence="5" id="KW-0539">Nucleus</keyword>
<dbReference type="FunFam" id="1.25.40.10:FF:000256">
    <property type="entry name" value="Probable pre-mRNA splicing factor prp1"/>
    <property type="match status" value="1"/>
</dbReference>
<evidence type="ECO:0000259" key="7">
    <source>
        <dbReference type="Pfam" id="PF06424"/>
    </source>
</evidence>
<reference evidence="8 9" key="1">
    <citation type="journal article" date="2013" name="Curr. Biol.">
        <title>Shared signatures of parasitism and phylogenomics unite Cryptomycota and microsporidia.</title>
        <authorList>
            <person name="James T.Y."/>
            <person name="Pelin A."/>
            <person name="Bonen L."/>
            <person name="Ahrendt S."/>
            <person name="Sain D."/>
            <person name="Corradi N."/>
            <person name="Stajich J.E."/>
        </authorList>
    </citation>
    <scope>NUCLEOTIDE SEQUENCE [LARGE SCALE GENOMIC DNA]</scope>
    <source>
        <strain evidence="8 9">CSF55</strain>
    </source>
</reference>
<dbReference type="InterPro" id="IPR019734">
    <property type="entry name" value="TPR_rpt"/>
</dbReference>
<proteinExistence type="predicted"/>
<evidence type="ECO:0000256" key="6">
    <source>
        <dbReference type="SAM" id="MobiDB-lite"/>
    </source>
</evidence>
<dbReference type="Proteomes" id="UP000030755">
    <property type="component" value="Unassembled WGS sequence"/>
</dbReference>
<evidence type="ECO:0000256" key="4">
    <source>
        <dbReference type="ARBA" id="ARBA00023187"/>
    </source>
</evidence>
<dbReference type="GO" id="GO:0045292">
    <property type="term" value="P:mRNA cis splicing, via spliceosome"/>
    <property type="evidence" value="ECO:0007669"/>
    <property type="project" value="EnsemblFungi"/>
</dbReference>
<feature type="domain" description="PRP1 splicing factor N-terminal" evidence="7">
    <location>
        <begin position="14"/>
        <end position="149"/>
    </location>
</feature>
<protein>
    <submittedName>
        <fullName evidence="8">Tetratricopeptide-like helical domain-containing protein</fullName>
    </submittedName>
</protein>
<dbReference type="GO" id="GO:0071013">
    <property type="term" value="C:catalytic step 2 spliceosome"/>
    <property type="evidence" value="ECO:0007669"/>
    <property type="project" value="TreeGrafter"/>
</dbReference>
<keyword evidence="2" id="KW-0507">mRNA processing</keyword>
<dbReference type="OrthoDB" id="440128at2759"/>
<dbReference type="SMART" id="SM00028">
    <property type="entry name" value="TPR"/>
    <property type="match status" value="4"/>
</dbReference>
<dbReference type="InterPro" id="IPR003107">
    <property type="entry name" value="HAT"/>
</dbReference>
<dbReference type="Pfam" id="PF14559">
    <property type="entry name" value="TPR_19"/>
    <property type="match status" value="1"/>
</dbReference>
<gene>
    <name evidence="8" type="ORF">O9G_000771</name>
</gene>
<keyword evidence="9" id="KW-1185">Reference proteome</keyword>
<name>A0A075AQY2_ROZAC</name>
<evidence type="ECO:0000256" key="2">
    <source>
        <dbReference type="ARBA" id="ARBA00022664"/>
    </source>
</evidence>
<dbReference type="GO" id="GO:0000244">
    <property type="term" value="P:spliceosomal tri-snRNP complex assembly"/>
    <property type="evidence" value="ECO:0007669"/>
    <property type="project" value="TreeGrafter"/>
</dbReference>
<dbReference type="GO" id="GO:0046540">
    <property type="term" value="C:U4/U6 x U5 tri-snRNP complex"/>
    <property type="evidence" value="ECO:0007669"/>
    <property type="project" value="EnsemblFungi"/>
</dbReference>
<dbReference type="EMBL" id="KE561117">
    <property type="protein sequence ID" value="EPZ32696.1"/>
    <property type="molecule type" value="Genomic_DNA"/>
</dbReference>
<evidence type="ECO:0000313" key="9">
    <source>
        <dbReference type="Proteomes" id="UP000030755"/>
    </source>
</evidence>
<dbReference type="HOGENOM" id="CLU_007010_0_0_1"/>
<dbReference type="InterPro" id="IPR045075">
    <property type="entry name" value="Syf1-like"/>
</dbReference>
<dbReference type="AlphaFoldDB" id="A0A075AQY2"/>
<evidence type="ECO:0000256" key="5">
    <source>
        <dbReference type="ARBA" id="ARBA00023242"/>
    </source>
</evidence>
<dbReference type="STRING" id="988480.A0A075AQY2"/>
<sequence>MYTVVKDFLGKKGPSGYVAGLGRGATGFTTRADIGPGRDFAGDPLLANTEDNDDEEYDKRYGDDDTGLFASLPYTKEDEDADKVWEAVDMAMDERRKKRREKGEKERLEKFRAENPKIQEQFSDVKRKLAELTEDEWASIPEVGDIRAKKMKKQHKMDRFTPVPDSLLVSARQENEIANSIDVKGGLSTATSGIMTDLKQFGEAREKVLGIKLDQITTKQGSGSQSVDPTGYLTSMESLIVKSDAELGDIEKARQLIDSLVKTNPKHAPGWISAARIEEVAGRLKVARNVIAKGCEMCPQSEDVWLEAARLFVRDFNDVLTKKPEEAKLLLANAVRQIPTSVKLWIQASKFENDAKEKRLILRRGLEFVPDSIRLWKEAIELETDEEDARIMLAGAVEAIPYNVELWLALAKLETYQNARKVLNKARRNCPTSHEIWIAAAKLEEAQSNESLCDTIIQKGVASLAQLGSGMDRDKWLSEAELCERTGNILTCQAIIRATIGMGVDEDDRKHTWIDDAKSCVERGSIHTARAIYAHALQTLPNRKGLWRRAAYFEKEHGSREEMEKVLEKAVKYCPQSHVLWLLWAKERWMSGDLNGARSILSEAFNSNANDENIWLAAFKLEYQNNEIERAKVILEKAREQADSPRVWMKSAVFERQQGNIEMAKEMCKIGISKYKSFDKFYMILGQLEEKTGDISAARNTFEQGMRNCPNSIPLWTLAAQLEVRKDKLIIARSILEKARKLNPKKPELWIEVIRLELKGGNTNLAKSLLAKALQECPNSGMLLAESILMEPRQTRKGKSADALKRTDNDPYVHCVIARYFCFHSTIRLFWQERKLEKARSWFTKTVAIDPDNGDFWSYFYAYEKAHGTPEQQNQVIEQCIKADPKHGELWQKFVKDDANRNCSIKDTLEHVSTILPSFY</sequence>